<feature type="transmembrane region" description="Helical" evidence="1">
    <location>
        <begin position="110"/>
        <end position="132"/>
    </location>
</feature>
<feature type="transmembrane region" description="Helical" evidence="1">
    <location>
        <begin position="159"/>
        <end position="188"/>
    </location>
</feature>
<dbReference type="Pfam" id="PF04854">
    <property type="entry name" value="DUF624"/>
    <property type="match status" value="1"/>
</dbReference>
<evidence type="ECO:0000313" key="2">
    <source>
        <dbReference type="EMBL" id="VYU09233.1"/>
    </source>
</evidence>
<dbReference type="EMBL" id="CACRTX010000008">
    <property type="protein sequence ID" value="VYU09233.1"/>
    <property type="molecule type" value="Genomic_DNA"/>
</dbReference>
<name>A0A6N3C898_ENTCA</name>
<gene>
    <name evidence="2" type="ORF">ECLFYP2_02430</name>
</gene>
<feature type="transmembrane region" description="Helical" evidence="1">
    <location>
        <begin position="80"/>
        <end position="98"/>
    </location>
</feature>
<dbReference type="InterPro" id="IPR006938">
    <property type="entry name" value="DUF624"/>
</dbReference>
<keyword evidence="1" id="KW-0812">Transmembrane</keyword>
<organism evidence="2">
    <name type="scientific">Enterococcus casseliflavus</name>
    <name type="common">Enterococcus flavescens</name>
    <dbReference type="NCBI Taxonomy" id="37734"/>
    <lineage>
        <taxon>Bacteria</taxon>
        <taxon>Bacillati</taxon>
        <taxon>Bacillota</taxon>
        <taxon>Bacilli</taxon>
        <taxon>Lactobacillales</taxon>
        <taxon>Enterococcaceae</taxon>
        <taxon>Enterococcus</taxon>
    </lineage>
</organism>
<evidence type="ECO:0008006" key="3">
    <source>
        <dbReference type="Google" id="ProtNLM"/>
    </source>
</evidence>
<sequence length="210" mass="24457">MNKLVDIHVSIGKKGLLLFLLHCYWLLFTLFGLVLFGLLPATNAVYELCNDEKYQEANAIKLFQSFAKSFRKNFWRMNRLGLFILPLAALFSIDLMLMRHYVFTEADTTVYLLIQLLIVISLLFLANLFWFFQHERAWKPMLKKSLILMLGKPGLTGQIFVLMVGISCCYYLLPGLFFVFGVTPLVYFQLNLFKQKDAYVFLPEKKHTTV</sequence>
<keyword evidence="1" id="KW-0472">Membrane</keyword>
<accession>A0A6N3C898</accession>
<proteinExistence type="predicted"/>
<keyword evidence="1" id="KW-1133">Transmembrane helix</keyword>
<dbReference type="RefSeq" id="WP_086339075.1">
    <property type="nucleotide sequence ID" value="NZ_CACRTX010000008.1"/>
</dbReference>
<protein>
    <recommendedName>
        <fullName evidence="3">DUF624 domain-containing protein</fullName>
    </recommendedName>
</protein>
<reference evidence="2" key="1">
    <citation type="submission" date="2019-11" db="EMBL/GenBank/DDBJ databases">
        <authorList>
            <person name="Feng L."/>
        </authorList>
    </citation>
    <scope>NUCLEOTIDE SEQUENCE</scope>
    <source>
        <strain evidence="2">ECasseliflavusLFYP2</strain>
    </source>
</reference>
<feature type="transmembrane region" description="Helical" evidence="1">
    <location>
        <begin position="16"/>
        <end position="38"/>
    </location>
</feature>
<evidence type="ECO:0000256" key="1">
    <source>
        <dbReference type="SAM" id="Phobius"/>
    </source>
</evidence>
<dbReference type="AlphaFoldDB" id="A0A6N3C898"/>